<evidence type="ECO:0000313" key="1">
    <source>
        <dbReference type="EMBL" id="VTZ60456.1"/>
    </source>
</evidence>
<accession>A0A508WSU6</accession>
<dbReference type="Proteomes" id="UP000507954">
    <property type="component" value="Unassembled WGS sequence"/>
</dbReference>
<organism evidence="1">
    <name type="scientific">Sinorhizobium medicae</name>
    <dbReference type="NCBI Taxonomy" id="110321"/>
    <lineage>
        <taxon>Bacteria</taxon>
        <taxon>Pseudomonadati</taxon>
        <taxon>Pseudomonadota</taxon>
        <taxon>Alphaproteobacteria</taxon>
        <taxon>Hyphomicrobiales</taxon>
        <taxon>Rhizobiaceae</taxon>
        <taxon>Sinorhizobium/Ensifer group</taxon>
        <taxon>Sinorhizobium</taxon>
    </lineage>
</organism>
<gene>
    <name evidence="1" type="ORF">EMEDMD4_160037</name>
</gene>
<dbReference type="RefSeq" id="WP_127614166.1">
    <property type="nucleotide sequence ID" value="NZ_CABFNB010000068.1"/>
</dbReference>
<reference evidence="1" key="1">
    <citation type="submission" date="2019-06" db="EMBL/GenBank/DDBJ databases">
        <authorList>
            <person name="Le Quere A."/>
            <person name="Colella S."/>
        </authorList>
    </citation>
    <scope>NUCLEOTIDE SEQUENCE</scope>
    <source>
        <strain evidence="1">EmedicaeMD41</strain>
    </source>
</reference>
<dbReference type="AlphaFoldDB" id="A0A508WSU6"/>
<evidence type="ECO:0008006" key="2">
    <source>
        <dbReference type="Google" id="ProtNLM"/>
    </source>
</evidence>
<name>A0A508WSU6_9HYPH</name>
<dbReference type="EMBL" id="CABFNB010000068">
    <property type="protein sequence ID" value="VTZ60456.1"/>
    <property type="molecule type" value="Genomic_DNA"/>
</dbReference>
<sequence>MHRPAPSIEQRFAVEIALLLDRGLSLGDIAKECAVSRQTIWRLAVGDARKVSWEVGCKVEKGLGRLRGE</sequence>
<proteinExistence type="predicted"/>
<protein>
    <recommendedName>
        <fullName evidence="2">Helix-turn-helix domain-containing protein</fullName>
    </recommendedName>
</protein>